<reference evidence="3 4" key="1">
    <citation type="journal article" date="2010" name="J. Bacteriol.">
        <title>Genome sequence of Lentisphaera araneosa HTCC2155T, the type species of the order Lentisphaerales in the phylum Lentisphaerae.</title>
        <authorList>
            <person name="Thrash J.C."/>
            <person name="Cho J.C."/>
            <person name="Vergin K.L."/>
            <person name="Morris R.M."/>
            <person name="Giovannoni S.J."/>
        </authorList>
    </citation>
    <scope>NUCLEOTIDE SEQUENCE [LARGE SCALE GENOMIC DNA]</scope>
    <source>
        <strain evidence="3 4">HTCC2155</strain>
    </source>
</reference>
<dbReference type="PANTHER" id="PTHR21600">
    <property type="entry name" value="MITOCHONDRIAL RNA PSEUDOURIDINE SYNTHASE"/>
    <property type="match status" value="1"/>
</dbReference>
<dbReference type="SUPFAM" id="SSF55120">
    <property type="entry name" value="Pseudouridine synthase"/>
    <property type="match status" value="1"/>
</dbReference>
<dbReference type="Gene3D" id="3.30.2350.10">
    <property type="entry name" value="Pseudouridine synthase"/>
    <property type="match status" value="1"/>
</dbReference>
<dbReference type="GO" id="GO:0009982">
    <property type="term" value="F:pseudouridine synthase activity"/>
    <property type="evidence" value="ECO:0007669"/>
    <property type="project" value="InterPro"/>
</dbReference>
<keyword evidence="4" id="KW-1185">Reference proteome</keyword>
<dbReference type="InterPro" id="IPR020103">
    <property type="entry name" value="PsdUridine_synth_cat_dom_sf"/>
</dbReference>
<sequence length="231" mass="27148">MNNLPEVIEEFEDFILVNKKPGENFHSESGEEGLFHQLKEHYGELYPVHRLDKVTSGLLLMARNLQSCQELNQLFEAQKIEKFYLAISDRKPKKKQGWVIGDMEKSRRGGWKLCESRKNPAVTQFFSYSIGQGKRVYLLRPRTGKTHQLRVAMKAIGAPICGDPNYYPGLIKGHEERCYLHAYVIRFTLKEREYQFTLKPHMGTYFSDETFLKVLEEQYLKPWDLNWPVKK</sequence>
<protein>
    <submittedName>
        <fullName evidence="3">tRNA pseudouridine synthase A</fullName>
    </submittedName>
</protein>
<organism evidence="3 4">
    <name type="scientific">Lentisphaera araneosa HTCC2155</name>
    <dbReference type="NCBI Taxonomy" id="313628"/>
    <lineage>
        <taxon>Bacteria</taxon>
        <taxon>Pseudomonadati</taxon>
        <taxon>Lentisphaerota</taxon>
        <taxon>Lentisphaeria</taxon>
        <taxon>Lentisphaerales</taxon>
        <taxon>Lentisphaeraceae</taxon>
        <taxon>Lentisphaera</taxon>
    </lineage>
</organism>
<dbReference type="EMBL" id="ABCK01000001">
    <property type="protein sequence ID" value="EDM29514.1"/>
    <property type="molecule type" value="Genomic_DNA"/>
</dbReference>
<dbReference type="Pfam" id="PF00849">
    <property type="entry name" value="PseudoU_synth_2"/>
    <property type="match status" value="1"/>
</dbReference>
<evidence type="ECO:0000313" key="3">
    <source>
        <dbReference type="EMBL" id="EDM29514.1"/>
    </source>
</evidence>
<dbReference type="InterPro" id="IPR006508">
    <property type="entry name" value="PsdUridine_synth_RluA-like"/>
</dbReference>
<dbReference type="GO" id="GO:0003723">
    <property type="term" value="F:RNA binding"/>
    <property type="evidence" value="ECO:0007669"/>
    <property type="project" value="InterPro"/>
</dbReference>
<dbReference type="InterPro" id="IPR006224">
    <property type="entry name" value="PsdUridine_synth_RluA-like_CS"/>
</dbReference>
<dbReference type="InterPro" id="IPR006145">
    <property type="entry name" value="PsdUridine_synth_RsuA/RluA"/>
</dbReference>
<accession>A6DFD4</accession>
<dbReference type="PANTHER" id="PTHR21600:SF87">
    <property type="entry name" value="RNA PSEUDOURIDYLATE SYNTHASE DOMAIN-CONTAINING PROTEIN 1"/>
    <property type="match status" value="1"/>
</dbReference>
<dbReference type="eggNOG" id="COG0564">
    <property type="taxonomic scope" value="Bacteria"/>
</dbReference>
<dbReference type="AlphaFoldDB" id="A6DFD4"/>
<dbReference type="GO" id="GO:0000455">
    <property type="term" value="P:enzyme-directed rRNA pseudouridine synthesis"/>
    <property type="evidence" value="ECO:0007669"/>
    <property type="project" value="TreeGrafter"/>
</dbReference>
<evidence type="ECO:0000259" key="2">
    <source>
        <dbReference type="Pfam" id="PF00849"/>
    </source>
</evidence>
<comment type="caution">
    <text evidence="3">The sequence shown here is derived from an EMBL/GenBank/DDBJ whole genome shotgun (WGS) entry which is preliminary data.</text>
</comment>
<dbReference type="InterPro" id="IPR050188">
    <property type="entry name" value="RluA_PseudoU_synthase"/>
</dbReference>
<feature type="domain" description="Pseudouridine synthase RsuA/RluA-like" evidence="2">
    <location>
        <begin position="13"/>
        <end position="154"/>
    </location>
</feature>
<proteinExistence type="inferred from homology"/>
<evidence type="ECO:0000313" key="4">
    <source>
        <dbReference type="Proteomes" id="UP000004947"/>
    </source>
</evidence>
<name>A6DFD4_9BACT</name>
<dbReference type="GO" id="GO:0140098">
    <property type="term" value="F:catalytic activity, acting on RNA"/>
    <property type="evidence" value="ECO:0007669"/>
    <property type="project" value="UniProtKB-ARBA"/>
</dbReference>
<dbReference type="STRING" id="313628.LNTAR_17228"/>
<evidence type="ECO:0000256" key="1">
    <source>
        <dbReference type="ARBA" id="ARBA00010876"/>
    </source>
</evidence>
<dbReference type="RefSeq" id="WP_007276636.1">
    <property type="nucleotide sequence ID" value="NZ_ABCK01000001.1"/>
</dbReference>
<dbReference type="CDD" id="cd02869">
    <property type="entry name" value="PseudoU_synth_RluA_like"/>
    <property type="match status" value="1"/>
</dbReference>
<dbReference type="PROSITE" id="PS01129">
    <property type="entry name" value="PSI_RLU"/>
    <property type="match status" value="1"/>
</dbReference>
<dbReference type="NCBIfam" id="TIGR01621">
    <property type="entry name" value="RluA-like"/>
    <property type="match status" value="1"/>
</dbReference>
<dbReference type="Proteomes" id="UP000004947">
    <property type="component" value="Unassembled WGS sequence"/>
</dbReference>
<gene>
    <name evidence="3" type="ORF">LNTAR_17228</name>
</gene>
<comment type="similarity">
    <text evidence="1">Belongs to the pseudouridine synthase RluA family.</text>
</comment>